<dbReference type="PANTHER" id="PTHR46567">
    <property type="entry name" value="MEDIATOR OF RNA POLYMERASE II TRANSCRIPTION SUBUNIT 12"/>
    <property type="match status" value="1"/>
</dbReference>
<name>A0A1X7R5X9_9SACH</name>
<dbReference type="InterPro" id="IPR019035">
    <property type="entry name" value="Mediator_Med12"/>
</dbReference>
<keyword evidence="10" id="KW-1185">Reference proteome</keyword>
<evidence type="ECO:0000313" key="9">
    <source>
        <dbReference type="EMBL" id="SMN20656.1"/>
    </source>
</evidence>
<keyword evidence="5" id="KW-0804">Transcription</keyword>
<dbReference type="OrthoDB" id="20828at2759"/>
<protein>
    <recommendedName>
        <fullName evidence="3">Mediator of RNA polymerase II transcription subunit 12</fullName>
    </recommendedName>
    <alternativeName>
        <fullName evidence="7">Mediator complex subunit 12</fullName>
    </alternativeName>
</protein>
<dbReference type="STRING" id="1789683.A0A1X7R5X9"/>
<keyword evidence="4" id="KW-0805">Transcription regulation</keyword>
<organism evidence="9 10">
    <name type="scientific">Maudiozyma saulgeensis</name>
    <dbReference type="NCBI Taxonomy" id="1789683"/>
    <lineage>
        <taxon>Eukaryota</taxon>
        <taxon>Fungi</taxon>
        <taxon>Dikarya</taxon>
        <taxon>Ascomycota</taxon>
        <taxon>Saccharomycotina</taxon>
        <taxon>Saccharomycetes</taxon>
        <taxon>Saccharomycetales</taxon>
        <taxon>Saccharomycetaceae</taxon>
        <taxon>Maudiozyma</taxon>
    </lineage>
</organism>
<dbReference type="Proteomes" id="UP000196158">
    <property type="component" value="Unassembled WGS sequence"/>
</dbReference>
<dbReference type="GO" id="GO:0016592">
    <property type="term" value="C:mediator complex"/>
    <property type="evidence" value="ECO:0007669"/>
    <property type="project" value="InterPro"/>
</dbReference>
<gene>
    <name evidence="9" type="ORF">KASA_0M00275G</name>
</gene>
<evidence type="ECO:0000313" key="10">
    <source>
        <dbReference type="Proteomes" id="UP000196158"/>
    </source>
</evidence>
<keyword evidence="6" id="KW-0539">Nucleus</keyword>
<evidence type="ECO:0000256" key="6">
    <source>
        <dbReference type="ARBA" id="ARBA00023242"/>
    </source>
</evidence>
<dbReference type="Pfam" id="PF09497">
    <property type="entry name" value="Med12"/>
    <property type="match status" value="1"/>
</dbReference>
<proteinExistence type="inferred from homology"/>
<dbReference type="EMBL" id="FXLY01000006">
    <property type="protein sequence ID" value="SMN20656.1"/>
    <property type="molecule type" value="Genomic_DNA"/>
</dbReference>
<dbReference type="SMART" id="SM01281">
    <property type="entry name" value="Med12"/>
    <property type="match status" value="1"/>
</dbReference>
<feature type="domain" description="Mediator complex subunit Med12" evidence="8">
    <location>
        <begin position="150"/>
        <end position="213"/>
    </location>
</feature>
<evidence type="ECO:0000256" key="2">
    <source>
        <dbReference type="ARBA" id="ARBA00010289"/>
    </source>
</evidence>
<comment type="subcellular location">
    <subcellularLocation>
        <location evidence="1">Nucleus</location>
    </subcellularLocation>
</comment>
<dbReference type="PANTHER" id="PTHR46567:SF1">
    <property type="entry name" value="MEDIATOR OF RNA POLYMERASE II TRANSCRIPTION SUBUNIT 12"/>
    <property type="match status" value="1"/>
</dbReference>
<accession>A0A1X7R5X9</accession>
<evidence type="ECO:0000256" key="5">
    <source>
        <dbReference type="ARBA" id="ARBA00023163"/>
    </source>
</evidence>
<evidence type="ECO:0000259" key="8">
    <source>
        <dbReference type="SMART" id="SM01281"/>
    </source>
</evidence>
<dbReference type="GO" id="GO:0003712">
    <property type="term" value="F:transcription coregulator activity"/>
    <property type="evidence" value="ECO:0007669"/>
    <property type="project" value="InterPro"/>
</dbReference>
<sequence>MSPSKYILSPPEDLHPYIARHSDRNEDEVHFRNERRYFTPETSESEQFDPVYPDFDRWKHRPEEDQIFMNFVSKGYYTTSKVNFESISARSSLHESLPKISEQLGVQFSKILQIREGEINKIPATVPAPNGSSNEQLFTTNKIYDLAGPGFALPTRVTLTDNRKEAWLHDLSKPYVSLHNVSKYIPHGLKRKRVIEQCYKKQIPLKRAMWLIKCCFLIEIQQSKSKHSGNFIKSHTSPTVRSPTNANNNIESTKIHILKEWTESFINILEKLIFEMNQYYNDADKLKIWKVEISYFLKLLGNCYSVSLLDKNIFHRWLVEFVSKVENFEFLPITLHILMTFWDNITNINQNANQLKCRNSSNFLLSKITDMLLHKYYVVSNAKSMINDERYIINDIKKNNKLKDSILAILTTMIIKLFREQSLEVFLFPPSSWELYKPCLYEIVNKSQFIENADEIRKILELISYRNETLKNTTLITEEKVSSNDENFSNHHDHYFQWSQIQHDIKVIRISHIDTKFTTLLDDNTTEFDWTQYIERDPLNKSQIIQLVLWSIHPSRLSHYESNQLVAKLLLLQINSFDGFPEYEIEDTLWSLIFQIAKLDSQNLGNMIHLESLYLLLNILITYGIIKVSTYVRKLISSGIMYLQDSNDKFFHVVLLINLKISPLMKTQYNMVLRNVMEFDPYYFENYSFDQLAIKIDNIKESISGNLFDDGQSINTVNFDEINLPLGGKIMLAEWYLNHICSNTSLQPINRETLFNNFKFFCLNLKVSHHFYKWCEFIVYHQLLNDIETMALLIDILVSFQKLFSQYINDHVLFMKTFLFIYTKILRETDSVNFQIVSFMSFWKFFMKTFPMALTIDTDLRNDLSAIYEEDKTKRLALEQSKDLVQQLFDALSQNKSSITNLNFAELFQNNTKSLLSYKVQRSLEDFKRAKSVLTLLKSSSLHDYNKFMSIFLKRKNYSDTDLICLISNKLLSLEQIKTTLGGTWIMKLLVYLEEKAEELFTEEHTHFINTIYYEHCMIDYVRANFKTVLTLCDLKDNGQYKLFTRMLTKYGPSTKFAEISADVIIRLLNDHSEETNHILGDLLQYKGAIKENTPVNGDNELNETESEDDTSMSTETDYELFGLLDFTNLWIFQAYTLYNIDQIKVQDNYGDKLAKFIFDIIEFTQNDTICSKIFDRVSDIKVTAEIIEIFEKSLFDQILMNVEIPRNYLVIVIESIIALSKKNTEVTSTTLEMSDDSIKLLVSIISFFNNMDEFALGERESVMDVVMKIFTIHQAYILKYIVEHLQDKSTAGEMKTLISNMLCLFQKLSFSLRLKLILYEILSSLKSYSIYIATSDGEHDAVENFDSITPLSSGNSSGNLYSSCKSHTFDVPKELLKLPPLQVSSFTTKPTESKTNVTTPIGITPMNAERESSKGDIFNEQEKERWFIYDKKTRTYISKLKTQAYYNINSYQTDQDPIKSINNACYNLSLFDASFENKNPA</sequence>
<dbReference type="GO" id="GO:0006357">
    <property type="term" value="P:regulation of transcription by RNA polymerase II"/>
    <property type="evidence" value="ECO:0007669"/>
    <property type="project" value="InterPro"/>
</dbReference>
<evidence type="ECO:0000256" key="7">
    <source>
        <dbReference type="ARBA" id="ARBA00032010"/>
    </source>
</evidence>
<evidence type="ECO:0000256" key="3">
    <source>
        <dbReference type="ARBA" id="ARBA00019622"/>
    </source>
</evidence>
<evidence type="ECO:0000256" key="1">
    <source>
        <dbReference type="ARBA" id="ARBA00004123"/>
    </source>
</evidence>
<reference evidence="9 10" key="1">
    <citation type="submission" date="2017-04" db="EMBL/GenBank/DDBJ databases">
        <authorList>
            <person name="Afonso C.L."/>
            <person name="Miller P.J."/>
            <person name="Scott M.A."/>
            <person name="Spackman E."/>
            <person name="Goraichik I."/>
            <person name="Dimitrov K.M."/>
            <person name="Suarez D.L."/>
            <person name="Swayne D.E."/>
        </authorList>
    </citation>
    <scope>NUCLEOTIDE SEQUENCE [LARGE SCALE GENOMIC DNA]</scope>
</reference>
<comment type="similarity">
    <text evidence="2">Belongs to the Mediator complex subunit 12 family.</text>
</comment>
<evidence type="ECO:0000256" key="4">
    <source>
        <dbReference type="ARBA" id="ARBA00023015"/>
    </source>
</evidence>